<evidence type="ECO:0000313" key="3">
    <source>
        <dbReference type="Proteomes" id="UP000013548"/>
    </source>
</evidence>
<accession>R4MBW3</accession>
<feature type="compositionally biased region" description="Acidic residues" evidence="1">
    <location>
        <begin position="93"/>
        <end position="103"/>
    </location>
</feature>
<feature type="compositionally biased region" description="Low complexity" evidence="1">
    <location>
        <begin position="106"/>
        <end position="115"/>
    </location>
</feature>
<dbReference type="Proteomes" id="UP000013548">
    <property type="component" value="Chromosome"/>
</dbReference>
<organism evidence="2 3">
    <name type="scientific">Mycobacterium tuberculosis CAS/NITR204</name>
    <dbReference type="NCBI Taxonomy" id="1310114"/>
    <lineage>
        <taxon>Bacteria</taxon>
        <taxon>Bacillati</taxon>
        <taxon>Actinomycetota</taxon>
        <taxon>Actinomycetes</taxon>
        <taxon>Mycobacteriales</taxon>
        <taxon>Mycobacteriaceae</taxon>
        <taxon>Mycobacterium</taxon>
        <taxon>Mycobacterium tuberculosis complex</taxon>
    </lineage>
</organism>
<feature type="region of interest" description="Disordered" evidence="1">
    <location>
        <begin position="159"/>
        <end position="197"/>
    </location>
</feature>
<sequence length="242" mass="26366">MTVDIARLGRRPGAMFELHDTVHSPARIGLELIAIDQGALLDLDLRVESVSEGVLVTGTVAAPTVGECARCLSPVRGRVQVALTELFAYPDSATDETTEEDEVGPSSTKPSISSSRSSMRSVWNCRFRRCAGRTARVFARSAVSRWPASQVIAMNRSTRGGRSWSKCSGRSPTHYEVSDDPVTTTPARRTRCGPPGRAALTGVDPPQLRLRERRAADQRAFGVSRRCRARADHHRRAVPSSS</sequence>
<feature type="compositionally biased region" description="Polar residues" evidence="1">
    <location>
        <begin position="159"/>
        <end position="171"/>
    </location>
</feature>
<dbReference type="HOGENOM" id="CLU_1146230_0_0_11"/>
<evidence type="ECO:0000256" key="1">
    <source>
        <dbReference type="SAM" id="MobiDB-lite"/>
    </source>
</evidence>
<evidence type="ECO:0000313" key="2">
    <source>
        <dbReference type="EMBL" id="AGL28365.1"/>
    </source>
</evidence>
<name>R4MBW3_MYCTX</name>
<dbReference type="EMBL" id="CP005386">
    <property type="protein sequence ID" value="AGL28365.1"/>
    <property type="molecule type" value="Genomic_DNA"/>
</dbReference>
<reference evidence="2 3" key="1">
    <citation type="journal article" date="2013" name="Genome Announc.">
        <title>Whole-Genome Sequences of Four Clinical Isolates of Mycobacterium tuberculosis from Tamil Nadu, South India.</title>
        <authorList>
            <person name="Narayanan S."/>
            <person name="Deshpande U."/>
        </authorList>
    </citation>
    <scope>NUCLEOTIDE SEQUENCE [LARGE SCALE GENOMIC DNA]</scope>
    <source>
        <strain evidence="2 3">CAS/NITR204</strain>
    </source>
</reference>
<dbReference type="AlphaFoldDB" id="R4MBW3"/>
<proteinExistence type="predicted"/>
<evidence type="ECO:0008006" key="4">
    <source>
        <dbReference type="Google" id="ProtNLM"/>
    </source>
</evidence>
<feature type="region of interest" description="Disordered" evidence="1">
    <location>
        <begin position="93"/>
        <end position="115"/>
    </location>
</feature>
<protein>
    <recommendedName>
        <fullName evidence="4">DUF177 domain-containing protein</fullName>
    </recommendedName>
</protein>
<dbReference type="KEGG" id="mtuc:J113_20300"/>
<gene>
    <name evidence="2" type="ORF">J113_20300</name>
</gene>
<dbReference type="BioCyc" id="MTUB1310114:G13A2-2944-MONOMER"/>